<protein>
    <submittedName>
        <fullName evidence="3">Transposable element Tcb2 transposase</fullName>
    </submittedName>
</protein>
<dbReference type="Pfam" id="PF13358">
    <property type="entry name" value="DDE_3"/>
    <property type="match status" value="1"/>
</dbReference>
<dbReference type="InterPro" id="IPR036397">
    <property type="entry name" value="RNaseH_sf"/>
</dbReference>
<dbReference type="InterPro" id="IPR052338">
    <property type="entry name" value="Transposase_5"/>
</dbReference>
<evidence type="ECO:0000256" key="1">
    <source>
        <dbReference type="SAM" id="MobiDB-lite"/>
    </source>
</evidence>
<accession>A0A0F8ASU9</accession>
<gene>
    <name evidence="3" type="ORF">EH28_00597</name>
</gene>
<dbReference type="EMBL" id="KQ041192">
    <property type="protein sequence ID" value="KKF29479.1"/>
    <property type="molecule type" value="Genomic_DNA"/>
</dbReference>
<dbReference type="PANTHER" id="PTHR23022">
    <property type="entry name" value="TRANSPOSABLE ELEMENT-RELATED"/>
    <property type="match status" value="1"/>
</dbReference>
<dbReference type="PANTHER" id="PTHR23022:SF135">
    <property type="entry name" value="SI:DKEY-77F5.3"/>
    <property type="match status" value="1"/>
</dbReference>
<organism evidence="3">
    <name type="scientific">Larimichthys crocea</name>
    <name type="common">Large yellow croaker</name>
    <name type="synonym">Pseudosciaena crocea</name>
    <dbReference type="NCBI Taxonomy" id="215358"/>
    <lineage>
        <taxon>Eukaryota</taxon>
        <taxon>Metazoa</taxon>
        <taxon>Chordata</taxon>
        <taxon>Craniata</taxon>
        <taxon>Vertebrata</taxon>
        <taxon>Euteleostomi</taxon>
        <taxon>Actinopterygii</taxon>
        <taxon>Neopterygii</taxon>
        <taxon>Teleostei</taxon>
        <taxon>Neoteleostei</taxon>
        <taxon>Acanthomorphata</taxon>
        <taxon>Eupercaria</taxon>
        <taxon>Sciaenidae</taxon>
        <taxon>Larimichthys</taxon>
    </lineage>
</organism>
<feature type="region of interest" description="Disordered" evidence="1">
    <location>
        <begin position="1"/>
        <end position="25"/>
    </location>
</feature>
<feature type="domain" description="Tc1-like transposase DDE" evidence="2">
    <location>
        <begin position="143"/>
        <end position="286"/>
    </location>
</feature>
<dbReference type="Gene3D" id="3.30.420.10">
    <property type="entry name" value="Ribonuclease H-like superfamily/Ribonuclease H"/>
    <property type="match status" value="1"/>
</dbReference>
<dbReference type="AlphaFoldDB" id="A0A0F8ASU9"/>
<dbReference type="GO" id="GO:0003676">
    <property type="term" value="F:nucleic acid binding"/>
    <property type="evidence" value="ECO:0007669"/>
    <property type="project" value="InterPro"/>
</dbReference>
<evidence type="ECO:0000259" key="2">
    <source>
        <dbReference type="Pfam" id="PF13358"/>
    </source>
</evidence>
<sequence>MTRINKESSQQVRHMRANGQSTREIRKNLAARGIKVSERAIRKHYKEPQPRRSCPRKMHNAILIAIDEMTKANDEMTAAAVQLKIRSDFGVRLSLTSIRSARRSMGWKFGKTNFCPMIKDRNKAARLQQATLWNNSGETWHNVLFTDETTVSLEHYAGQSFHRKDHFVAKPQPKHPLKLHVWGMISRQGAGPMVTFEGIMDRQYFEEAIITEHAAPYIRTYFGSDHRFFQDNDPKHTAAGAYMASEGINWVKTPPESPDLNPIELVWHSMKDFIRKEAKPGTKQELVEAIQTFWQTRVTVDFCNRLISGLSKVVRCIINNEGGHSGK</sequence>
<proteinExistence type="predicted"/>
<dbReference type="InterPro" id="IPR038717">
    <property type="entry name" value="Tc1-like_DDE_dom"/>
</dbReference>
<name>A0A0F8ASU9_LARCR</name>
<reference evidence="3" key="1">
    <citation type="journal article" date="2015" name="PLoS Genet.">
        <title>Genome Sequencing of the Perciform Fish Larimichthys crocea Provides Insights into Molecular and Genetic Mechanisms of Stress Adaptation.</title>
        <authorList>
            <person name="Ao J."/>
            <person name="Mu Y."/>
            <person name="Xiang L.X."/>
            <person name="Fan D."/>
            <person name="Feng M."/>
            <person name="Zhang S."/>
            <person name="Shi Q."/>
            <person name="Zhu L.Y."/>
            <person name="Li T."/>
            <person name="Ding Y."/>
            <person name="Nie L."/>
            <person name="Li Q."/>
            <person name="Dong W.R."/>
            <person name="Jiang L."/>
            <person name="Sun B."/>
            <person name="Zhang X."/>
            <person name="Li M."/>
            <person name="Zhang H.Q."/>
            <person name="Xie S."/>
            <person name="Zhu Y."/>
            <person name="Jiang X."/>
            <person name="Wang X."/>
            <person name="Mu P."/>
            <person name="Chen W."/>
            <person name="Yue Z."/>
            <person name="Wang Z."/>
            <person name="Wang J."/>
            <person name="Shao J.Z."/>
            <person name="Chen X."/>
        </authorList>
    </citation>
    <scope>NUCLEOTIDE SEQUENCE [LARGE SCALE GENOMIC DNA]</scope>
    <source>
        <strain evidence="3">SSNF</strain>
        <tissue evidence="3">Blood</tissue>
    </source>
</reference>
<evidence type="ECO:0000313" key="3">
    <source>
        <dbReference type="EMBL" id="KKF29479.1"/>
    </source>
</evidence>
<feature type="compositionally biased region" description="Polar residues" evidence="1">
    <location>
        <begin position="7"/>
        <end position="22"/>
    </location>
</feature>